<protein>
    <recommendedName>
        <fullName evidence="4">EF-hand domain-containing protein</fullName>
    </recommendedName>
</protein>
<dbReference type="InterPro" id="IPR002048">
    <property type="entry name" value="EF_hand_dom"/>
</dbReference>
<feature type="region of interest" description="Disordered" evidence="3">
    <location>
        <begin position="334"/>
        <end position="357"/>
    </location>
</feature>
<feature type="compositionally biased region" description="Low complexity" evidence="3">
    <location>
        <begin position="651"/>
        <end position="662"/>
    </location>
</feature>
<feature type="compositionally biased region" description="Pro residues" evidence="3">
    <location>
        <begin position="338"/>
        <end position="351"/>
    </location>
</feature>
<feature type="coiled-coil region" evidence="2">
    <location>
        <begin position="485"/>
        <end position="512"/>
    </location>
</feature>
<feature type="domain" description="EF-hand" evidence="4">
    <location>
        <begin position="308"/>
        <end position="339"/>
    </location>
</feature>
<dbReference type="EMBL" id="CDMY01000656">
    <property type="protein sequence ID" value="CEM28658.1"/>
    <property type="molecule type" value="Genomic_DNA"/>
</dbReference>
<reference evidence="5 6" key="1">
    <citation type="submission" date="2014-11" db="EMBL/GenBank/DDBJ databases">
        <authorList>
            <person name="Zhu J."/>
            <person name="Qi W."/>
            <person name="Song R."/>
        </authorList>
    </citation>
    <scope>NUCLEOTIDE SEQUENCE [LARGE SCALE GENOMIC DNA]</scope>
</reference>
<dbReference type="PANTHER" id="PTHR46984">
    <property type="entry name" value="LEUCINE-RICH REPEAT-CONTAINING PROTEIN 71"/>
    <property type="match status" value="1"/>
</dbReference>
<dbReference type="Proteomes" id="UP000041254">
    <property type="component" value="Unassembled WGS sequence"/>
</dbReference>
<dbReference type="SUPFAM" id="SSF47473">
    <property type="entry name" value="EF-hand"/>
    <property type="match status" value="1"/>
</dbReference>
<dbReference type="CDD" id="cd00051">
    <property type="entry name" value="EFh"/>
    <property type="match status" value="1"/>
</dbReference>
<dbReference type="InParanoid" id="A0A0G4GGB5"/>
<evidence type="ECO:0000259" key="4">
    <source>
        <dbReference type="PROSITE" id="PS50222"/>
    </source>
</evidence>
<dbReference type="PANTHER" id="PTHR46984:SF1">
    <property type="entry name" value="LEUCINE-RICH REPEAT-CONTAINING PROTEIN 71"/>
    <property type="match status" value="1"/>
</dbReference>
<dbReference type="PROSITE" id="PS50222">
    <property type="entry name" value="EF_HAND_2"/>
    <property type="match status" value="2"/>
</dbReference>
<dbReference type="GO" id="GO:0005509">
    <property type="term" value="F:calcium ion binding"/>
    <property type="evidence" value="ECO:0007669"/>
    <property type="project" value="InterPro"/>
</dbReference>
<evidence type="ECO:0000256" key="3">
    <source>
        <dbReference type="SAM" id="MobiDB-lite"/>
    </source>
</evidence>
<dbReference type="Pfam" id="PF13202">
    <property type="entry name" value="EF-hand_5"/>
    <property type="match status" value="1"/>
</dbReference>
<dbReference type="SMART" id="SM00054">
    <property type="entry name" value="EFh"/>
    <property type="match status" value="2"/>
</dbReference>
<keyword evidence="1" id="KW-0106">Calcium</keyword>
<keyword evidence="6" id="KW-1185">Reference proteome</keyword>
<keyword evidence="2" id="KW-0175">Coiled coil</keyword>
<accession>A0A0G4GGB5</accession>
<dbReference type="STRING" id="1169540.A0A0G4GGB5"/>
<evidence type="ECO:0000313" key="5">
    <source>
        <dbReference type="EMBL" id="CEM28658.1"/>
    </source>
</evidence>
<dbReference type="PROSITE" id="PS00018">
    <property type="entry name" value="EF_HAND_1"/>
    <property type="match status" value="2"/>
</dbReference>
<sequence length="689" mass="76054">MADLAANGEGGDIHDGDEEDLEPVRPAWTDTVNKRLAISTLEDTLRSVLNKSADGSPSKFQSTGKFREDYENLCELCGLPAAHPSLCRPPLPYLEFYPTPAHLLRPPDPEPDIWGTPAAGPLPVSAHPSGRSAHDPFAAYDEPDKGEERKDEYESVWVHGMKVDIQSLVLLGVLVRVMAKRWQDSACPISNCLGVLKFITCHLDIYHLRILRRMLGPASTIRTLHLDWNPMRLPGDYYKQVRLAVKKLDEEKRGALQSTRLQALRQKLVDKCANLQDAFRRFDLNKDRKISWEEFARALYKLRFAPYDIHFCFAILDTNEDNFLDFDEFVTTMESLPEPTPSDKPSPPPAPLTDTLPQCAVPSPVEAAATMATYDEGSFVDPWSRALGNIISPTATLERLSLRSCGLDARCSGPLVEMLQANTRLKVLNLYGNRLDDRCCEAMGTALYFNRTLECLLLARNPVTDRGLQNLTKYLGCTVVPADELKAIQGLVKEQQKTLQSFQQQKEKDKAAAAKAGKTDEAAPTIDQLISSGIEDDETAGGEGAPTSFLAPLADRLEENVAAGEGQPPVHLLWRNCSLKLLHLENTNVESLTLVSRLQKRGPPKAFLFLKGTPAAAEHVRRQTETKTASADLPPAPAEPTGPAEGEKESVPPQEQPPQSAEGEGEMPLGGPDPLDKVRLAGWRIKWSV</sequence>
<evidence type="ECO:0000256" key="2">
    <source>
        <dbReference type="SAM" id="Coils"/>
    </source>
</evidence>
<evidence type="ECO:0000256" key="1">
    <source>
        <dbReference type="ARBA" id="ARBA00022837"/>
    </source>
</evidence>
<dbReference type="InterPro" id="IPR032675">
    <property type="entry name" value="LRR_dom_sf"/>
</dbReference>
<dbReference type="InterPro" id="IPR018247">
    <property type="entry name" value="EF_Hand_1_Ca_BS"/>
</dbReference>
<dbReference type="OrthoDB" id="120976at2759"/>
<organism evidence="5 6">
    <name type="scientific">Vitrella brassicaformis (strain CCMP3155)</name>
    <dbReference type="NCBI Taxonomy" id="1169540"/>
    <lineage>
        <taxon>Eukaryota</taxon>
        <taxon>Sar</taxon>
        <taxon>Alveolata</taxon>
        <taxon>Colpodellida</taxon>
        <taxon>Vitrellaceae</taxon>
        <taxon>Vitrella</taxon>
    </lineage>
</organism>
<dbReference type="Gene3D" id="3.80.10.10">
    <property type="entry name" value="Ribonuclease Inhibitor"/>
    <property type="match status" value="1"/>
</dbReference>
<dbReference type="InterPro" id="IPR053040">
    <property type="entry name" value="LRR-containing_protein_71"/>
</dbReference>
<feature type="region of interest" description="Disordered" evidence="3">
    <location>
        <begin position="618"/>
        <end position="677"/>
    </location>
</feature>
<dbReference type="InterPro" id="IPR011992">
    <property type="entry name" value="EF-hand-dom_pair"/>
</dbReference>
<dbReference type="Pfam" id="PF00036">
    <property type="entry name" value="EF-hand_1"/>
    <property type="match status" value="1"/>
</dbReference>
<dbReference type="VEuPathDB" id="CryptoDB:Vbra_17755"/>
<feature type="domain" description="EF-hand" evidence="4">
    <location>
        <begin position="270"/>
        <end position="305"/>
    </location>
</feature>
<name>A0A0G4GGB5_VITBC</name>
<evidence type="ECO:0000313" key="6">
    <source>
        <dbReference type="Proteomes" id="UP000041254"/>
    </source>
</evidence>
<dbReference type="AlphaFoldDB" id="A0A0G4GGB5"/>
<gene>
    <name evidence="5" type="ORF">Vbra_17755</name>
</gene>
<dbReference type="Gene3D" id="1.10.238.10">
    <property type="entry name" value="EF-hand"/>
    <property type="match status" value="1"/>
</dbReference>
<dbReference type="SUPFAM" id="SSF52047">
    <property type="entry name" value="RNI-like"/>
    <property type="match status" value="1"/>
</dbReference>
<proteinExistence type="predicted"/>
<feature type="region of interest" description="Disordered" evidence="3">
    <location>
        <begin position="1"/>
        <end position="27"/>
    </location>
</feature>